<dbReference type="RefSeq" id="XP_001890134.1">
    <property type="nucleotide sequence ID" value="XM_001890099.1"/>
</dbReference>
<name>B0E1Q7_LACBS</name>
<dbReference type="InParanoid" id="B0E1Q7"/>
<dbReference type="HOGENOM" id="CLU_033651_1_1_1"/>
<dbReference type="Proteomes" id="UP000001194">
    <property type="component" value="Unassembled WGS sequence"/>
</dbReference>
<dbReference type="AlphaFoldDB" id="B0E1Q7"/>
<evidence type="ECO:0000313" key="1">
    <source>
        <dbReference type="EMBL" id="EDQ99237.1"/>
    </source>
</evidence>
<proteinExistence type="predicted"/>
<organism evidence="2">
    <name type="scientific">Laccaria bicolor (strain S238N-H82 / ATCC MYA-4686)</name>
    <name type="common">Bicoloured deceiver</name>
    <name type="synonym">Laccaria laccata var. bicolor</name>
    <dbReference type="NCBI Taxonomy" id="486041"/>
    <lineage>
        <taxon>Eukaryota</taxon>
        <taxon>Fungi</taxon>
        <taxon>Dikarya</taxon>
        <taxon>Basidiomycota</taxon>
        <taxon>Agaricomycotina</taxon>
        <taxon>Agaricomycetes</taxon>
        <taxon>Agaricomycetidae</taxon>
        <taxon>Agaricales</taxon>
        <taxon>Agaricineae</taxon>
        <taxon>Hydnangiaceae</taxon>
        <taxon>Laccaria</taxon>
    </lineage>
</organism>
<keyword evidence="2" id="KW-1185">Reference proteome</keyword>
<reference evidence="1 2" key="1">
    <citation type="journal article" date="2008" name="Nature">
        <title>The genome of Laccaria bicolor provides insights into mycorrhizal symbiosis.</title>
        <authorList>
            <person name="Martin F."/>
            <person name="Aerts A."/>
            <person name="Ahren D."/>
            <person name="Brun A."/>
            <person name="Danchin E.G.J."/>
            <person name="Duchaussoy F."/>
            <person name="Gibon J."/>
            <person name="Kohler A."/>
            <person name="Lindquist E."/>
            <person name="Pereda V."/>
            <person name="Salamov A."/>
            <person name="Shapiro H.J."/>
            <person name="Wuyts J."/>
            <person name="Blaudez D."/>
            <person name="Buee M."/>
            <person name="Brokstein P."/>
            <person name="Canbaeck B."/>
            <person name="Cohen D."/>
            <person name="Courty P.E."/>
            <person name="Coutinho P.M."/>
            <person name="Delaruelle C."/>
            <person name="Detter J.C."/>
            <person name="Deveau A."/>
            <person name="DiFazio S."/>
            <person name="Duplessis S."/>
            <person name="Fraissinet-Tachet L."/>
            <person name="Lucic E."/>
            <person name="Frey-Klett P."/>
            <person name="Fourrey C."/>
            <person name="Feussner I."/>
            <person name="Gay G."/>
            <person name="Grimwood J."/>
            <person name="Hoegger P.J."/>
            <person name="Jain P."/>
            <person name="Kilaru S."/>
            <person name="Labbe J."/>
            <person name="Lin Y.C."/>
            <person name="Legue V."/>
            <person name="Le Tacon F."/>
            <person name="Marmeisse R."/>
            <person name="Melayah D."/>
            <person name="Montanini B."/>
            <person name="Muratet M."/>
            <person name="Nehls U."/>
            <person name="Niculita-Hirzel H."/>
            <person name="Oudot-Le Secq M.P."/>
            <person name="Peter M."/>
            <person name="Quesneville H."/>
            <person name="Rajashekar B."/>
            <person name="Reich M."/>
            <person name="Rouhier N."/>
            <person name="Schmutz J."/>
            <person name="Yin T."/>
            <person name="Chalot M."/>
            <person name="Henrissat B."/>
            <person name="Kuees U."/>
            <person name="Lucas S."/>
            <person name="Van de Peer Y."/>
            <person name="Podila G.K."/>
            <person name="Polle A."/>
            <person name="Pukkila P.J."/>
            <person name="Richardson P.M."/>
            <person name="Rouze P."/>
            <person name="Sanders I.R."/>
            <person name="Stajich J.E."/>
            <person name="Tunlid A."/>
            <person name="Tuskan G."/>
            <person name="Grigoriev I.V."/>
        </authorList>
    </citation>
    <scope>NUCLEOTIDE SEQUENCE [LARGE SCALE GENOMIC DNA]</scope>
    <source>
        <strain evidence="2">S238N-H82 / ATCC MYA-4686</strain>
    </source>
</reference>
<dbReference type="KEGG" id="lbc:LACBIDRAFT_335221"/>
<evidence type="ECO:0000313" key="2">
    <source>
        <dbReference type="Proteomes" id="UP000001194"/>
    </source>
</evidence>
<protein>
    <submittedName>
        <fullName evidence="1">Predicted protein</fullName>
    </submittedName>
</protein>
<accession>B0E1Q7</accession>
<gene>
    <name evidence="1" type="ORF">LACBIDRAFT_335221</name>
</gene>
<dbReference type="GeneID" id="6085759"/>
<sequence length="258" mass="28373">MGLSGKPDRSRKVKQHHLVTSFNPIYSNDLVISRILPKSLTPPHTALSLKRYLCKIEGLAEPNTSLFELLSSDVAIAGSTRLKLQDHLGIGATSSEPMVLVTNKLIENPDSHEMCYIYYHVYGEEGKVNLRAPFDKRDISLGCIDTLSITPPRTVASLKSRIVNVEGTSNQEIQLFEDTNGEVLMNDADHLPLFSETFSGCLEADPLAVVYVSKTPSSRSTMTKAIRAKYDCNVTTYMAVNSCGREALVMAANLPPIQ</sequence>
<dbReference type="OrthoDB" id="2974017at2759"/>
<dbReference type="EMBL" id="DS547169">
    <property type="protein sequence ID" value="EDQ99237.1"/>
    <property type="molecule type" value="Genomic_DNA"/>
</dbReference>